<accession>A0A0L0DHS1</accession>
<dbReference type="AlphaFoldDB" id="A0A0L0DHS1"/>
<feature type="compositionally biased region" description="Basic and acidic residues" evidence="1">
    <location>
        <begin position="184"/>
        <end position="197"/>
    </location>
</feature>
<dbReference type="OMA" id="HEGSDEW"/>
<feature type="compositionally biased region" description="Pro residues" evidence="1">
    <location>
        <begin position="610"/>
        <end position="620"/>
    </location>
</feature>
<feature type="region of interest" description="Disordered" evidence="1">
    <location>
        <begin position="434"/>
        <end position="482"/>
    </location>
</feature>
<evidence type="ECO:0000313" key="3">
    <source>
        <dbReference type="Proteomes" id="UP000054408"/>
    </source>
</evidence>
<name>A0A0L0DHS1_THETB</name>
<feature type="compositionally biased region" description="Pro residues" evidence="1">
    <location>
        <begin position="145"/>
        <end position="164"/>
    </location>
</feature>
<dbReference type="RefSeq" id="XP_013756801.1">
    <property type="nucleotide sequence ID" value="XM_013901347.1"/>
</dbReference>
<evidence type="ECO:0000256" key="1">
    <source>
        <dbReference type="SAM" id="MobiDB-lite"/>
    </source>
</evidence>
<keyword evidence="3" id="KW-1185">Reference proteome</keyword>
<dbReference type="Proteomes" id="UP000054408">
    <property type="component" value="Unassembled WGS sequence"/>
</dbReference>
<feature type="region of interest" description="Disordered" evidence="1">
    <location>
        <begin position="29"/>
        <end position="108"/>
    </location>
</feature>
<evidence type="ECO:0000313" key="2">
    <source>
        <dbReference type="EMBL" id="KNC50848.1"/>
    </source>
</evidence>
<dbReference type="GeneID" id="25565836"/>
<organism evidence="2 3">
    <name type="scientific">Thecamonas trahens ATCC 50062</name>
    <dbReference type="NCBI Taxonomy" id="461836"/>
    <lineage>
        <taxon>Eukaryota</taxon>
        <taxon>Apusozoa</taxon>
        <taxon>Apusomonadida</taxon>
        <taxon>Apusomonadidae</taxon>
        <taxon>Thecamonas</taxon>
    </lineage>
</organism>
<gene>
    <name evidence="2" type="ORF">AMSG_06753</name>
</gene>
<protein>
    <submittedName>
        <fullName evidence="2">Uncharacterized protein</fullName>
    </submittedName>
</protein>
<feature type="compositionally biased region" description="Pro residues" evidence="1">
    <location>
        <begin position="570"/>
        <end position="582"/>
    </location>
</feature>
<feature type="region of interest" description="Disordered" evidence="1">
    <location>
        <begin position="128"/>
        <end position="197"/>
    </location>
</feature>
<proteinExistence type="predicted"/>
<reference evidence="2 3" key="1">
    <citation type="submission" date="2010-05" db="EMBL/GenBank/DDBJ databases">
        <title>The Genome Sequence of Thecamonas trahens ATCC 50062.</title>
        <authorList>
            <consortium name="The Broad Institute Genome Sequencing Platform"/>
            <person name="Russ C."/>
            <person name="Cuomo C."/>
            <person name="Shea T."/>
            <person name="Young S.K."/>
            <person name="Zeng Q."/>
            <person name="Koehrsen M."/>
            <person name="Haas B."/>
            <person name="Borodovsky M."/>
            <person name="Guigo R."/>
            <person name="Alvarado L."/>
            <person name="Berlin A."/>
            <person name="Bochicchio J."/>
            <person name="Borenstein D."/>
            <person name="Chapman S."/>
            <person name="Chen Z."/>
            <person name="Freedman E."/>
            <person name="Gellesch M."/>
            <person name="Goldberg J."/>
            <person name="Griggs A."/>
            <person name="Gujja S."/>
            <person name="Heilman E."/>
            <person name="Heiman D."/>
            <person name="Hepburn T."/>
            <person name="Howarth C."/>
            <person name="Jen D."/>
            <person name="Larson L."/>
            <person name="Mehta T."/>
            <person name="Park D."/>
            <person name="Pearson M."/>
            <person name="Roberts A."/>
            <person name="Saif S."/>
            <person name="Shenoy N."/>
            <person name="Sisk P."/>
            <person name="Stolte C."/>
            <person name="Sykes S."/>
            <person name="Thomson T."/>
            <person name="Walk T."/>
            <person name="White J."/>
            <person name="Yandava C."/>
            <person name="Burger G."/>
            <person name="Gray M.W."/>
            <person name="Holland P.W.H."/>
            <person name="King N."/>
            <person name="Lang F.B.F."/>
            <person name="Roger A.J."/>
            <person name="Ruiz-Trillo I."/>
            <person name="Lander E."/>
            <person name="Nusbaum C."/>
        </authorList>
    </citation>
    <scope>NUCLEOTIDE SEQUENCE [LARGE SCALE GENOMIC DNA]</scope>
    <source>
        <strain evidence="2 3">ATCC 50062</strain>
    </source>
</reference>
<feature type="region of interest" description="Disordered" evidence="1">
    <location>
        <begin position="565"/>
        <end position="624"/>
    </location>
</feature>
<feature type="compositionally biased region" description="Pro residues" evidence="1">
    <location>
        <begin position="67"/>
        <end position="80"/>
    </location>
</feature>
<feature type="region of interest" description="Disordered" evidence="1">
    <location>
        <begin position="671"/>
        <end position="693"/>
    </location>
</feature>
<sequence length="725" mass="77897">MRASEEEAIRALALKRLGILPSELVKPELESFTSSSEAPGLKPRPPAKPHATRAVDAAPRRGRMRASPPPVSSTSAPPPLVRIAKMPPHAARHHQRQRAKDKRAALAAAPAGLNRSLSLLQLSASSINLSGSRSGDDLAQSSSPQPQPQSGPTAPPQPAQPTAPPSAAELEAAQRVLASVQRQARSDAVETARKANERAVQLKATARFVRSHGRAGVFALDPQHEAELLGSLRAEAAEEAGQPDSGERLRRSRAPWRAPLLALLEALAKCKGKAPARSKVLDAFIAEGHAKHSAAAAGNATLDFGPNVDLETARELILTRDASGRSLLFTRAEQNQAKRAKREYHVRLAEEHRKQRAQELKARIAAAARRAEERQAAIARARAQDAADAARAIEAKQRRAAKYRAKAERILARRRERVVSKEEREATRLRELESKRAAERQAAQARAKRREAERQDRLAADAAAKEAQRRQREAAKAQAAQEAAKAAKDAAARARLDQLERELVAAERQACVERARRAQEWRAEEMRARLAADEAKRAALLASARAARVTDDPAVVLAADTVAAAAAAPPTRPRPPSGPPPLLARRPARRIPPHPSIFRLTQPSEHGSGPPSPTGTPPPALVSMFKPTNTRVVFVVTDSETGVESPADLTTAADDPDRAILVLDLPRYPPDRVPGISQPAAPSPPPAANHHSLHSLGKVDEADLIDELQFPISDAALSTVAASSH</sequence>
<feature type="compositionally biased region" description="Basic residues" evidence="1">
    <location>
        <begin position="90"/>
        <end position="101"/>
    </location>
</feature>
<dbReference type="EMBL" id="GL349462">
    <property type="protein sequence ID" value="KNC50848.1"/>
    <property type="molecule type" value="Genomic_DNA"/>
</dbReference>
<feature type="compositionally biased region" description="Basic and acidic residues" evidence="1">
    <location>
        <begin position="450"/>
        <end position="475"/>
    </location>
</feature>